<evidence type="ECO:0000313" key="3">
    <source>
        <dbReference type="Proteomes" id="UP000770661"/>
    </source>
</evidence>
<proteinExistence type="predicted"/>
<reference evidence="2" key="1">
    <citation type="submission" date="2020-07" db="EMBL/GenBank/DDBJ databases">
        <title>The High-quality genome of the commercially important snow crab, Chionoecetes opilio.</title>
        <authorList>
            <person name="Jeong J.-H."/>
            <person name="Ryu S."/>
        </authorList>
    </citation>
    <scope>NUCLEOTIDE SEQUENCE</scope>
    <source>
        <strain evidence="2">MADBK_172401_WGS</strain>
        <tissue evidence="2">Digestive gland</tissue>
    </source>
</reference>
<sequence>MHGASVIRPLLNVFPDDLHARDVDDQFLWGDGVMVAPVLEQGATLRDVYFPEGVWYNLVEGNFAAAGPVTLSIDAPLEVLPLYVRSGVILPFQEPSINTVDSRQNPFGLTVALGMDGDAAGEIFWDSGDGEHAMGESYMCRLQYLNVSI</sequence>
<dbReference type="Pfam" id="PF21365">
    <property type="entry name" value="Glyco_hydro_31_3rd"/>
    <property type="match status" value="1"/>
</dbReference>
<dbReference type="AlphaFoldDB" id="A0A8J4YMH8"/>
<evidence type="ECO:0000259" key="1">
    <source>
        <dbReference type="Pfam" id="PF21365"/>
    </source>
</evidence>
<dbReference type="InterPro" id="IPR048395">
    <property type="entry name" value="Glyco_hydro_31_C"/>
</dbReference>
<dbReference type="InterPro" id="IPR013780">
    <property type="entry name" value="Glyco_hydro_b"/>
</dbReference>
<name>A0A8J4YMH8_CHIOP</name>
<evidence type="ECO:0000313" key="2">
    <source>
        <dbReference type="EMBL" id="KAG0725324.1"/>
    </source>
</evidence>
<protein>
    <submittedName>
        <fullName evidence="2">Putative maltase-glucoamylase 2</fullName>
    </submittedName>
</protein>
<dbReference type="Gene3D" id="2.60.40.1180">
    <property type="entry name" value="Golgi alpha-mannosidase II"/>
    <property type="match status" value="2"/>
</dbReference>
<dbReference type="PANTHER" id="PTHR22762">
    <property type="entry name" value="ALPHA-GLUCOSIDASE"/>
    <property type="match status" value="1"/>
</dbReference>
<accession>A0A8J4YMH8</accession>
<dbReference type="SUPFAM" id="SSF51011">
    <property type="entry name" value="Glycosyl hydrolase domain"/>
    <property type="match status" value="1"/>
</dbReference>
<dbReference type="Proteomes" id="UP000770661">
    <property type="component" value="Unassembled WGS sequence"/>
</dbReference>
<dbReference type="EMBL" id="JACEEZ010005718">
    <property type="protein sequence ID" value="KAG0725324.1"/>
    <property type="molecule type" value="Genomic_DNA"/>
</dbReference>
<feature type="domain" description="Glycosyl hydrolase family 31 C-terminal" evidence="1">
    <location>
        <begin position="3"/>
        <end position="90"/>
    </location>
</feature>
<organism evidence="2 3">
    <name type="scientific">Chionoecetes opilio</name>
    <name type="common">Atlantic snow crab</name>
    <name type="synonym">Cancer opilio</name>
    <dbReference type="NCBI Taxonomy" id="41210"/>
    <lineage>
        <taxon>Eukaryota</taxon>
        <taxon>Metazoa</taxon>
        <taxon>Ecdysozoa</taxon>
        <taxon>Arthropoda</taxon>
        <taxon>Crustacea</taxon>
        <taxon>Multicrustacea</taxon>
        <taxon>Malacostraca</taxon>
        <taxon>Eumalacostraca</taxon>
        <taxon>Eucarida</taxon>
        <taxon>Decapoda</taxon>
        <taxon>Pleocyemata</taxon>
        <taxon>Brachyura</taxon>
        <taxon>Eubrachyura</taxon>
        <taxon>Majoidea</taxon>
        <taxon>Majidae</taxon>
        <taxon>Chionoecetes</taxon>
    </lineage>
</organism>
<dbReference type="OrthoDB" id="3237269at2759"/>
<dbReference type="PANTHER" id="PTHR22762:SF133">
    <property type="entry name" value="P-TYPE DOMAIN-CONTAINING PROTEIN"/>
    <property type="match status" value="1"/>
</dbReference>
<comment type="caution">
    <text evidence="2">The sequence shown here is derived from an EMBL/GenBank/DDBJ whole genome shotgun (WGS) entry which is preliminary data.</text>
</comment>
<dbReference type="Gene3D" id="3.20.20.80">
    <property type="entry name" value="Glycosidases"/>
    <property type="match status" value="1"/>
</dbReference>
<keyword evidence="3" id="KW-1185">Reference proteome</keyword>
<dbReference type="GO" id="GO:0004553">
    <property type="term" value="F:hydrolase activity, hydrolyzing O-glycosyl compounds"/>
    <property type="evidence" value="ECO:0007669"/>
    <property type="project" value="TreeGrafter"/>
</dbReference>
<gene>
    <name evidence="2" type="primary">MGAM2_0</name>
    <name evidence="2" type="ORF">GWK47_038821</name>
</gene>